<keyword evidence="5" id="KW-1185">Reference proteome</keyword>
<dbReference type="InterPro" id="IPR048402">
    <property type="entry name" value="YpeB_N"/>
</dbReference>
<evidence type="ECO:0000313" key="4">
    <source>
        <dbReference type="EMBL" id="CEJ07329.1"/>
    </source>
</evidence>
<evidence type="ECO:0000313" key="5">
    <source>
        <dbReference type="Proteomes" id="UP001071230"/>
    </source>
</evidence>
<dbReference type="GO" id="GO:0009847">
    <property type="term" value="P:spore germination"/>
    <property type="evidence" value="ECO:0007669"/>
    <property type="project" value="InterPro"/>
</dbReference>
<evidence type="ECO:0000259" key="2">
    <source>
        <dbReference type="Pfam" id="PF20769"/>
    </source>
</evidence>
<reference evidence="3" key="2">
    <citation type="submission" date="2020-01" db="EMBL/GenBank/DDBJ databases">
        <authorList>
            <person name="Hornung B."/>
        </authorList>
    </citation>
    <scope>NUCLEOTIDE SEQUENCE</scope>
    <source>
        <strain evidence="3">PacBioINE</strain>
    </source>
</reference>
<evidence type="ECO:0000259" key="1">
    <source>
        <dbReference type="Pfam" id="PF14620"/>
    </source>
</evidence>
<feature type="domain" description="Sporulation protein YpeB N-terminal" evidence="2">
    <location>
        <begin position="32"/>
        <end position="164"/>
    </location>
</feature>
<dbReference type="Pfam" id="PF20769">
    <property type="entry name" value="YPEB_N"/>
    <property type="match status" value="1"/>
</dbReference>
<dbReference type="Proteomes" id="UP000836597">
    <property type="component" value="Chromosome"/>
</dbReference>
<proteinExistence type="predicted"/>
<name>A0A8S0WE16_9FIRM</name>
<dbReference type="EMBL" id="LR746496">
    <property type="protein sequence ID" value="CAA7599762.1"/>
    <property type="molecule type" value="Genomic_DNA"/>
</dbReference>
<sequence length="459" mass="49875">MRDRMRKAWLGTLAVALLVSLAWGVNEYQAAKHFRTALDVQHQRSLQGFAGHLDQLDTDLAKGAVAGSANQQVLYLGRVSSQSEAANHDLAQLPADQTGLSYVGQLLAQTAAFANSLSQRVAVGGAISAGEAKTLGDIHTRVIQVNRKVQDLLVRSNTENLAWTSTPARFSLAGIFGRTQVAEAAAEGQAGSAPRSVRNGLEQLDASLEKLPPLKYQGEYSTRSVAKPLGLPAGQVTRQQAQTVAQDFLTKAGYQGLVPVPAGETKGPLAAYTFTAKTAYLEVSRQGGVVLLFRDQRPIGTRTLSVAQGKSKAAAVLHAMHWNLALTSVQDDGSYIQLEAVSEENGIYYYPDKVRLMVALDNGQLVGYDATAYWAFHHTRSFPGPRVTLPEAEKKLPAGFSLTSTHLAVIPRPGNREVLCYELRGRYRGEEYLIYVDALNGKEEKIERVIYTPRGEFIQ</sequence>
<accession>A0A8S0WE16</accession>
<dbReference type="Proteomes" id="UP001071230">
    <property type="component" value="Unassembled WGS sequence"/>
</dbReference>
<evidence type="ECO:0000313" key="3">
    <source>
        <dbReference type="EMBL" id="CAA7599762.1"/>
    </source>
</evidence>
<dbReference type="KEGG" id="aacx:DEACI_0389"/>
<dbReference type="RefSeq" id="WP_240983529.1">
    <property type="nucleotide sequence ID" value="NZ_CDGJ01000052.1"/>
</dbReference>
<dbReference type="Pfam" id="PF14620">
    <property type="entry name" value="YPEB_PepSY1-2"/>
    <property type="match status" value="1"/>
</dbReference>
<reference evidence="4" key="1">
    <citation type="submission" date="2014-11" db="EMBL/GenBank/DDBJ databases">
        <authorList>
            <person name="Hornung B.V."/>
        </authorList>
    </citation>
    <scope>NUCLEOTIDE SEQUENCE</scope>
    <source>
        <strain evidence="4">INE</strain>
    </source>
</reference>
<dbReference type="InterPro" id="IPR014239">
    <property type="entry name" value="YpeB_PepSY1-2"/>
</dbReference>
<feature type="domain" description="Sporulation protein YpeB PepSY1 and PepSY2" evidence="1">
    <location>
        <begin position="199"/>
        <end position="382"/>
    </location>
</feature>
<dbReference type="AlphaFoldDB" id="A0A8S0WE16"/>
<protein>
    <submittedName>
        <fullName evidence="3">Spore germination YpeB</fullName>
    </submittedName>
    <submittedName>
        <fullName evidence="4">YpeB sporulation</fullName>
    </submittedName>
</protein>
<gene>
    <name evidence="3" type="ORF">DEACI_0389</name>
    <name evidence="4" type="ORF">DEACI_1792</name>
</gene>
<organism evidence="3">
    <name type="scientific">Acididesulfobacillus acetoxydans</name>
    <dbReference type="NCBI Taxonomy" id="1561005"/>
    <lineage>
        <taxon>Bacteria</taxon>
        <taxon>Bacillati</taxon>
        <taxon>Bacillota</taxon>
        <taxon>Clostridia</taxon>
        <taxon>Eubacteriales</taxon>
        <taxon>Peptococcaceae</taxon>
        <taxon>Acididesulfobacillus</taxon>
    </lineage>
</organism>
<dbReference type="EMBL" id="CDGJ01000052">
    <property type="protein sequence ID" value="CEJ07329.1"/>
    <property type="molecule type" value="Genomic_DNA"/>
</dbReference>